<sequence length="190" mass="20475">MTARTWTTLGSGLFLGHLEDLDGPSLLPGWTRRHLVAHVHFNALALTRLASWAATGVESRMYGSREQRAAEIEDGSRWDPDVLRSRVRESAAALAAALDDLSEDAWRAEVVTAQGRTVPATEIPWMRAREVMVHTVDLGTGVTFADLPADFTAALLADVVAKRAAAGEGPGLAAWLTGRAERAPDLGPWL</sequence>
<dbReference type="AlphaFoldDB" id="A0A8J4A2H0"/>
<dbReference type="Gene3D" id="1.20.120.450">
    <property type="entry name" value="dinb family like domain"/>
    <property type="match status" value="1"/>
</dbReference>
<dbReference type="NCBIfam" id="TIGR03083">
    <property type="entry name" value="maleylpyruvate isomerase family mycothiol-dependent enzyme"/>
    <property type="match status" value="1"/>
</dbReference>
<name>A0A8J4A2H0_9ACTN</name>
<dbReference type="InterPro" id="IPR024344">
    <property type="entry name" value="MDMPI_metal-binding"/>
</dbReference>
<organism evidence="2 3">
    <name type="scientific">Virgisporangium ochraceum</name>
    <dbReference type="NCBI Taxonomy" id="65505"/>
    <lineage>
        <taxon>Bacteria</taxon>
        <taxon>Bacillati</taxon>
        <taxon>Actinomycetota</taxon>
        <taxon>Actinomycetes</taxon>
        <taxon>Micromonosporales</taxon>
        <taxon>Micromonosporaceae</taxon>
        <taxon>Virgisporangium</taxon>
    </lineage>
</organism>
<dbReference type="Proteomes" id="UP000635606">
    <property type="component" value="Unassembled WGS sequence"/>
</dbReference>
<protein>
    <recommendedName>
        <fullName evidence="1">Mycothiol-dependent maleylpyruvate isomerase metal-binding domain-containing protein</fullName>
    </recommendedName>
</protein>
<comment type="caution">
    <text evidence="2">The sequence shown here is derived from an EMBL/GenBank/DDBJ whole genome shotgun (WGS) entry which is preliminary data.</text>
</comment>
<dbReference type="GO" id="GO:0046872">
    <property type="term" value="F:metal ion binding"/>
    <property type="evidence" value="ECO:0007669"/>
    <property type="project" value="InterPro"/>
</dbReference>
<proteinExistence type="predicted"/>
<dbReference type="Pfam" id="PF11716">
    <property type="entry name" value="MDMPI_N"/>
    <property type="match status" value="1"/>
</dbReference>
<evidence type="ECO:0000259" key="1">
    <source>
        <dbReference type="Pfam" id="PF11716"/>
    </source>
</evidence>
<keyword evidence="3" id="KW-1185">Reference proteome</keyword>
<dbReference type="RefSeq" id="WP_203932786.1">
    <property type="nucleotide sequence ID" value="NZ_BOPH01000108.1"/>
</dbReference>
<dbReference type="SUPFAM" id="SSF109854">
    <property type="entry name" value="DinB/YfiT-like putative metalloenzymes"/>
    <property type="match status" value="1"/>
</dbReference>
<gene>
    <name evidence="2" type="ORF">Voc01_078700</name>
</gene>
<dbReference type="EMBL" id="BOPH01000108">
    <property type="protein sequence ID" value="GIJ72953.1"/>
    <property type="molecule type" value="Genomic_DNA"/>
</dbReference>
<accession>A0A8J4A2H0</accession>
<feature type="domain" description="Mycothiol-dependent maleylpyruvate isomerase metal-binding" evidence="1">
    <location>
        <begin position="19"/>
        <end position="138"/>
    </location>
</feature>
<reference evidence="2" key="1">
    <citation type="submission" date="2021-01" db="EMBL/GenBank/DDBJ databases">
        <title>Whole genome shotgun sequence of Virgisporangium ochraceum NBRC 16418.</title>
        <authorList>
            <person name="Komaki H."/>
            <person name="Tamura T."/>
        </authorList>
    </citation>
    <scope>NUCLEOTIDE SEQUENCE</scope>
    <source>
        <strain evidence="2">NBRC 16418</strain>
    </source>
</reference>
<dbReference type="InterPro" id="IPR034660">
    <property type="entry name" value="DinB/YfiT-like"/>
</dbReference>
<evidence type="ECO:0000313" key="3">
    <source>
        <dbReference type="Proteomes" id="UP000635606"/>
    </source>
</evidence>
<evidence type="ECO:0000313" key="2">
    <source>
        <dbReference type="EMBL" id="GIJ72953.1"/>
    </source>
</evidence>
<dbReference type="InterPro" id="IPR017517">
    <property type="entry name" value="Maleyloyr_isom"/>
</dbReference>